<evidence type="ECO:0000256" key="2">
    <source>
        <dbReference type="ARBA" id="ARBA00008284"/>
    </source>
</evidence>
<keyword evidence="6 8" id="KW-0472">Membrane</keyword>
<organism evidence="10 11">
    <name type="scientific">Lymnaea stagnalis</name>
    <name type="common">Great pond snail</name>
    <name type="synonym">Helix stagnalis</name>
    <dbReference type="NCBI Taxonomy" id="6523"/>
    <lineage>
        <taxon>Eukaryota</taxon>
        <taxon>Metazoa</taxon>
        <taxon>Spiralia</taxon>
        <taxon>Lophotrochozoa</taxon>
        <taxon>Mollusca</taxon>
        <taxon>Gastropoda</taxon>
        <taxon>Heterobranchia</taxon>
        <taxon>Euthyneura</taxon>
        <taxon>Panpulmonata</taxon>
        <taxon>Hygrophila</taxon>
        <taxon>Lymnaeoidea</taxon>
        <taxon>Lymnaeidae</taxon>
        <taxon>Lymnaea</taxon>
    </lineage>
</organism>
<keyword evidence="3 8" id="KW-0812">Transmembrane</keyword>
<dbReference type="Proteomes" id="UP001497497">
    <property type="component" value="Unassembled WGS sequence"/>
</dbReference>
<feature type="domain" description="TM2" evidence="9">
    <location>
        <begin position="123"/>
        <end position="170"/>
    </location>
</feature>
<protein>
    <recommendedName>
        <fullName evidence="9">TM2 domain-containing protein</fullName>
    </recommendedName>
</protein>
<feature type="transmembrane region" description="Helical" evidence="8">
    <location>
        <begin position="153"/>
        <end position="174"/>
    </location>
</feature>
<gene>
    <name evidence="10" type="ORF">GSLYS_00017778001</name>
</gene>
<evidence type="ECO:0000256" key="1">
    <source>
        <dbReference type="ARBA" id="ARBA00004141"/>
    </source>
</evidence>
<comment type="subcellular location">
    <subcellularLocation>
        <location evidence="1">Membrane</location>
        <topology evidence="1">Multi-pass membrane protein</topology>
    </subcellularLocation>
</comment>
<evidence type="ECO:0000259" key="9">
    <source>
        <dbReference type="Pfam" id="PF05154"/>
    </source>
</evidence>
<accession>A0AAV2IDX7</accession>
<keyword evidence="11" id="KW-1185">Reference proteome</keyword>
<keyword evidence="5 8" id="KW-1133">Transmembrane helix</keyword>
<dbReference type="EMBL" id="CAXITT010000611">
    <property type="protein sequence ID" value="CAL1544265.1"/>
    <property type="molecule type" value="Genomic_DNA"/>
</dbReference>
<comment type="similarity">
    <text evidence="2">Belongs to the TM2 family.</text>
</comment>
<evidence type="ECO:0000313" key="11">
    <source>
        <dbReference type="Proteomes" id="UP001497497"/>
    </source>
</evidence>
<dbReference type="Pfam" id="PF05154">
    <property type="entry name" value="TM2"/>
    <property type="match status" value="1"/>
</dbReference>
<evidence type="ECO:0000256" key="8">
    <source>
        <dbReference type="SAM" id="Phobius"/>
    </source>
</evidence>
<comment type="caution">
    <text evidence="10">The sequence shown here is derived from an EMBL/GenBank/DDBJ whole genome shotgun (WGS) entry which is preliminary data.</text>
</comment>
<reference evidence="10 11" key="1">
    <citation type="submission" date="2024-04" db="EMBL/GenBank/DDBJ databases">
        <authorList>
            <consortium name="Genoscope - CEA"/>
            <person name="William W."/>
        </authorList>
    </citation>
    <scope>NUCLEOTIDE SEQUENCE [LARGE SCALE GENOMIC DNA]</scope>
</reference>
<dbReference type="InterPro" id="IPR050932">
    <property type="entry name" value="TM2D1-3-like"/>
</dbReference>
<evidence type="ECO:0000256" key="6">
    <source>
        <dbReference type="ARBA" id="ARBA00023136"/>
    </source>
</evidence>
<name>A0AAV2IDX7_LYMST</name>
<proteinExistence type="inferred from homology"/>
<dbReference type="GO" id="GO:0016020">
    <property type="term" value="C:membrane"/>
    <property type="evidence" value="ECO:0007669"/>
    <property type="project" value="UniProtKB-SubCell"/>
</dbReference>
<keyword evidence="7" id="KW-0325">Glycoprotein</keyword>
<dbReference type="InterPro" id="IPR007829">
    <property type="entry name" value="TM2"/>
</dbReference>
<evidence type="ECO:0000313" key="10">
    <source>
        <dbReference type="EMBL" id="CAL1544265.1"/>
    </source>
</evidence>
<dbReference type="AlphaFoldDB" id="A0AAV2IDX7"/>
<keyword evidence="4" id="KW-0732">Signal</keyword>
<evidence type="ECO:0000256" key="4">
    <source>
        <dbReference type="ARBA" id="ARBA00022729"/>
    </source>
</evidence>
<dbReference type="PANTHER" id="PTHR21016">
    <property type="entry name" value="BETA-AMYLOID BINDING PROTEIN-RELATED"/>
    <property type="match status" value="1"/>
</dbReference>
<evidence type="ECO:0000256" key="7">
    <source>
        <dbReference type="ARBA" id="ARBA00023180"/>
    </source>
</evidence>
<sequence length="210" mass="23274">MHLLLNIRRIFGRVQSLFLIASTVSALLSTFSLVFTDPVLGQGETDENFKNTLNNGLKCTDLLLGQYLCAEPVIDPETQQPIGCSKDKKYVNVLCKSAPGIVCDGQFNNDSFYRTVPCKWTSGHSFETALLLSVFLGMFGVDRFYLGYPAIGLLKFATLGFMFLGQLIDILLIATQVLTPSDGSAYVLDYYGAAVVRIFKDNETYLFTED</sequence>
<evidence type="ECO:0000256" key="5">
    <source>
        <dbReference type="ARBA" id="ARBA00022989"/>
    </source>
</evidence>
<dbReference type="PANTHER" id="PTHR21016:SF1">
    <property type="entry name" value="TM2 DOMAIN-CONTAINING PROTEIN 1"/>
    <property type="match status" value="1"/>
</dbReference>
<evidence type="ECO:0000256" key="3">
    <source>
        <dbReference type="ARBA" id="ARBA00022692"/>
    </source>
</evidence>